<comment type="caution">
    <text evidence="5">The sequence shown here is derived from an EMBL/GenBank/DDBJ whole genome shotgun (WGS) entry which is preliminary data.</text>
</comment>
<evidence type="ECO:0000256" key="3">
    <source>
        <dbReference type="RuleBase" id="RU000363"/>
    </source>
</evidence>
<dbReference type="InterPro" id="IPR020904">
    <property type="entry name" value="Sc_DH/Rdtase_CS"/>
</dbReference>
<sequence length="252" mass="26682">MNASIQQFPGIEGKVVVITGASSGIGEATARHLASLGARVMLGARRTERLEQLAAEIRAVGGAVHFARLDVTDLEDVRRFVALANTTFGRVDVILNNAGVMPLSKLEALKVDEWNRMIDVNIRGVLHGIAAALPVMQAQGSGQVINMASIGAHAVSPTAAVYCATKYAVWAISEGLRQEAGPNLRVTVICPGVTESELADSISDEQGRAEMKEFRRIAIGPDAIARAVAYAIAQPADVDVSEIIVRPTASIY</sequence>
<dbReference type="InterPro" id="IPR036291">
    <property type="entry name" value="NAD(P)-bd_dom_sf"/>
</dbReference>
<accession>A0ABQ4Q857</accession>
<dbReference type="Gene3D" id="3.40.50.720">
    <property type="entry name" value="NAD(P)-binding Rossmann-like Domain"/>
    <property type="match status" value="1"/>
</dbReference>
<dbReference type="Proteomes" id="UP000887222">
    <property type="component" value="Unassembled WGS sequence"/>
</dbReference>
<organism evidence="5 6">
    <name type="scientific">Noviherbaspirillum aridicola</name>
    <dbReference type="NCBI Taxonomy" id="2849687"/>
    <lineage>
        <taxon>Bacteria</taxon>
        <taxon>Pseudomonadati</taxon>
        <taxon>Pseudomonadota</taxon>
        <taxon>Betaproteobacteria</taxon>
        <taxon>Burkholderiales</taxon>
        <taxon>Oxalobacteraceae</taxon>
        <taxon>Noviherbaspirillum</taxon>
    </lineage>
</organism>
<dbReference type="SMART" id="SM00822">
    <property type="entry name" value="PKS_KR"/>
    <property type="match status" value="1"/>
</dbReference>
<evidence type="ECO:0000256" key="1">
    <source>
        <dbReference type="ARBA" id="ARBA00006484"/>
    </source>
</evidence>
<dbReference type="PANTHER" id="PTHR43115">
    <property type="entry name" value="DEHYDROGENASE/REDUCTASE SDR FAMILY MEMBER 11"/>
    <property type="match status" value="1"/>
</dbReference>
<dbReference type="SUPFAM" id="SSF51735">
    <property type="entry name" value="NAD(P)-binding Rossmann-fold domains"/>
    <property type="match status" value="1"/>
</dbReference>
<dbReference type="Pfam" id="PF00106">
    <property type="entry name" value="adh_short"/>
    <property type="match status" value="1"/>
</dbReference>
<dbReference type="InterPro" id="IPR002347">
    <property type="entry name" value="SDR_fam"/>
</dbReference>
<dbReference type="InterPro" id="IPR057326">
    <property type="entry name" value="KR_dom"/>
</dbReference>
<dbReference type="PRINTS" id="PR00080">
    <property type="entry name" value="SDRFAMILY"/>
</dbReference>
<keyword evidence="2" id="KW-0560">Oxidoreductase</keyword>
<evidence type="ECO:0000256" key="2">
    <source>
        <dbReference type="ARBA" id="ARBA00023002"/>
    </source>
</evidence>
<dbReference type="PANTHER" id="PTHR43115:SF4">
    <property type="entry name" value="DEHYDROGENASE_REDUCTASE SDR FAMILY MEMBER 11"/>
    <property type="match status" value="1"/>
</dbReference>
<dbReference type="PRINTS" id="PR00081">
    <property type="entry name" value="GDHRDH"/>
</dbReference>
<proteinExistence type="inferred from homology"/>
<dbReference type="RefSeq" id="WP_220809756.1">
    <property type="nucleotide sequence ID" value="NZ_BPMK01000016.1"/>
</dbReference>
<gene>
    <name evidence="5" type="ORF">NCCP691_33520</name>
</gene>
<name>A0ABQ4Q857_9BURK</name>
<evidence type="ECO:0000259" key="4">
    <source>
        <dbReference type="SMART" id="SM00822"/>
    </source>
</evidence>
<keyword evidence="6" id="KW-1185">Reference proteome</keyword>
<dbReference type="EMBL" id="BPMK01000016">
    <property type="protein sequence ID" value="GIZ53338.1"/>
    <property type="molecule type" value="Genomic_DNA"/>
</dbReference>
<protein>
    <submittedName>
        <fullName evidence="5">Oxidoreductase</fullName>
    </submittedName>
</protein>
<evidence type="ECO:0000313" key="5">
    <source>
        <dbReference type="EMBL" id="GIZ53338.1"/>
    </source>
</evidence>
<dbReference type="PROSITE" id="PS00061">
    <property type="entry name" value="ADH_SHORT"/>
    <property type="match status" value="1"/>
</dbReference>
<reference evidence="5 6" key="1">
    <citation type="journal article" date="2022" name="Int. J. Syst. Evol. Microbiol.">
        <title>Noviherbaspirillum aridicola sp. nov., isolated from an arid soil in Pakistan.</title>
        <authorList>
            <person name="Khan I.U."/>
            <person name="Saqib M."/>
            <person name="Amin A."/>
            <person name="Hussain F."/>
            <person name="Li L."/>
            <person name="Liu Y.H."/>
            <person name="Fang B.Z."/>
            <person name="Ahmed I."/>
            <person name="Li W.J."/>
        </authorList>
    </citation>
    <scope>NUCLEOTIDE SEQUENCE [LARGE SCALE GENOMIC DNA]</scope>
    <source>
        <strain evidence="5 6">NCCP-691</strain>
    </source>
</reference>
<feature type="domain" description="Ketoreductase" evidence="4">
    <location>
        <begin position="14"/>
        <end position="196"/>
    </location>
</feature>
<evidence type="ECO:0000313" key="6">
    <source>
        <dbReference type="Proteomes" id="UP000887222"/>
    </source>
</evidence>
<comment type="similarity">
    <text evidence="1 3">Belongs to the short-chain dehydrogenases/reductases (SDR) family.</text>
</comment>